<feature type="domain" description="DUF3615" evidence="2">
    <location>
        <begin position="179"/>
        <end position="235"/>
    </location>
</feature>
<dbReference type="AlphaFoldDB" id="A0A811PY43"/>
<keyword evidence="4" id="KW-1185">Reference proteome</keyword>
<accession>A0A811PY43</accession>
<sequence>MVCVVCLPPLFLIPVVNALPYLIDLIISKVYRLFGWEYRRPERVPPACPYKPAAQKNDEVYASEIRRDMEGGSVPYLLSPKHVQRMVKEYLDARPCINLDIASDSFLAVEDPTLNARAAELGTEPQLPSVITEQASVAAAHPQHSMVPTESRHEASAEEIIPNGTAWMNEEVMLCFKKFIDMNRHLALEDYRLDELQHQCFNVESYDKVYHHYNFTVRMKMPEADWKVKLYFAEVKEGF</sequence>
<dbReference type="EMBL" id="CAJGYO010000009">
    <property type="protein sequence ID" value="CAD6252973.1"/>
    <property type="molecule type" value="Genomic_DNA"/>
</dbReference>
<evidence type="ECO:0000313" key="3">
    <source>
        <dbReference type="EMBL" id="CAD6252973.1"/>
    </source>
</evidence>
<keyword evidence="1" id="KW-0732">Signal</keyword>
<protein>
    <recommendedName>
        <fullName evidence="2">DUF3615 domain-containing protein</fullName>
    </recommendedName>
</protein>
<feature type="signal peptide" evidence="1">
    <location>
        <begin position="1"/>
        <end position="18"/>
    </location>
</feature>
<evidence type="ECO:0000256" key="1">
    <source>
        <dbReference type="SAM" id="SignalP"/>
    </source>
</evidence>
<dbReference type="Proteomes" id="UP000604825">
    <property type="component" value="Unassembled WGS sequence"/>
</dbReference>
<evidence type="ECO:0000259" key="2">
    <source>
        <dbReference type="Pfam" id="PF12274"/>
    </source>
</evidence>
<organism evidence="3 4">
    <name type="scientific">Miscanthus lutarioriparius</name>
    <dbReference type="NCBI Taxonomy" id="422564"/>
    <lineage>
        <taxon>Eukaryota</taxon>
        <taxon>Viridiplantae</taxon>
        <taxon>Streptophyta</taxon>
        <taxon>Embryophyta</taxon>
        <taxon>Tracheophyta</taxon>
        <taxon>Spermatophyta</taxon>
        <taxon>Magnoliopsida</taxon>
        <taxon>Liliopsida</taxon>
        <taxon>Poales</taxon>
        <taxon>Poaceae</taxon>
        <taxon>PACMAD clade</taxon>
        <taxon>Panicoideae</taxon>
        <taxon>Andropogonodae</taxon>
        <taxon>Andropogoneae</taxon>
        <taxon>Saccharinae</taxon>
        <taxon>Miscanthus</taxon>
    </lineage>
</organism>
<dbReference type="Pfam" id="PF12274">
    <property type="entry name" value="DUF3615"/>
    <property type="match status" value="1"/>
</dbReference>
<dbReference type="PANTHER" id="PTHR37756:SF1">
    <property type="entry name" value="TRANSMEMBRANE PROTEIN"/>
    <property type="match status" value="1"/>
</dbReference>
<comment type="caution">
    <text evidence="3">The sequence shown here is derived from an EMBL/GenBank/DDBJ whole genome shotgun (WGS) entry which is preliminary data.</text>
</comment>
<dbReference type="InterPro" id="IPR022059">
    <property type="entry name" value="DUF3615"/>
</dbReference>
<feature type="chain" id="PRO_5032894009" description="DUF3615 domain-containing protein" evidence="1">
    <location>
        <begin position="19"/>
        <end position="239"/>
    </location>
</feature>
<reference evidence="3" key="1">
    <citation type="submission" date="2020-10" db="EMBL/GenBank/DDBJ databases">
        <authorList>
            <person name="Han B."/>
            <person name="Lu T."/>
            <person name="Zhao Q."/>
            <person name="Huang X."/>
            <person name="Zhao Y."/>
        </authorList>
    </citation>
    <scope>NUCLEOTIDE SEQUENCE</scope>
</reference>
<dbReference type="PANTHER" id="PTHR37756">
    <property type="entry name" value="TRANSMEMBRANE PROTEIN"/>
    <property type="match status" value="1"/>
</dbReference>
<proteinExistence type="predicted"/>
<name>A0A811PY43_9POAL</name>
<gene>
    <name evidence="3" type="ORF">NCGR_LOCUS36619</name>
</gene>
<evidence type="ECO:0000313" key="4">
    <source>
        <dbReference type="Proteomes" id="UP000604825"/>
    </source>
</evidence>
<dbReference type="OrthoDB" id="684795at2759"/>